<comment type="caution">
    <text evidence="1">The sequence shown here is derived from an EMBL/GenBank/DDBJ whole genome shotgun (WGS) entry which is preliminary data.</text>
</comment>
<dbReference type="EMBL" id="CM042064">
    <property type="protein sequence ID" value="KAI3664906.1"/>
    <property type="molecule type" value="Genomic_DNA"/>
</dbReference>
<organism evidence="1 2">
    <name type="scientific">Arctium lappa</name>
    <name type="common">Greater burdock</name>
    <name type="synonym">Lappa major</name>
    <dbReference type="NCBI Taxonomy" id="4217"/>
    <lineage>
        <taxon>Eukaryota</taxon>
        <taxon>Viridiplantae</taxon>
        <taxon>Streptophyta</taxon>
        <taxon>Embryophyta</taxon>
        <taxon>Tracheophyta</taxon>
        <taxon>Spermatophyta</taxon>
        <taxon>Magnoliopsida</taxon>
        <taxon>eudicotyledons</taxon>
        <taxon>Gunneridae</taxon>
        <taxon>Pentapetalae</taxon>
        <taxon>asterids</taxon>
        <taxon>campanulids</taxon>
        <taxon>Asterales</taxon>
        <taxon>Asteraceae</taxon>
        <taxon>Carduoideae</taxon>
        <taxon>Cardueae</taxon>
        <taxon>Arctiinae</taxon>
        <taxon>Arctium</taxon>
    </lineage>
</organism>
<evidence type="ECO:0000313" key="1">
    <source>
        <dbReference type="EMBL" id="KAI3664906.1"/>
    </source>
</evidence>
<reference evidence="2" key="1">
    <citation type="journal article" date="2022" name="Mol. Ecol. Resour.">
        <title>The genomes of chicory, endive, great burdock and yacon provide insights into Asteraceae palaeo-polyploidization history and plant inulin production.</title>
        <authorList>
            <person name="Fan W."/>
            <person name="Wang S."/>
            <person name="Wang H."/>
            <person name="Wang A."/>
            <person name="Jiang F."/>
            <person name="Liu H."/>
            <person name="Zhao H."/>
            <person name="Xu D."/>
            <person name="Zhang Y."/>
        </authorList>
    </citation>
    <scope>NUCLEOTIDE SEQUENCE [LARGE SCALE GENOMIC DNA]</scope>
    <source>
        <strain evidence="2">cv. Niubang</strain>
    </source>
</reference>
<evidence type="ECO:0000313" key="2">
    <source>
        <dbReference type="Proteomes" id="UP001055879"/>
    </source>
</evidence>
<gene>
    <name evidence="1" type="ORF">L6452_43518</name>
</gene>
<reference evidence="1 2" key="2">
    <citation type="journal article" date="2022" name="Mol. Ecol. Resour.">
        <title>The genomes of chicory, endive, great burdock and yacon provide insights into Asteraceae paleo-polyploidization history and plant inulin production.</title>
        <authorList>
            <person name="Fan W."/>
            <person name="Wang S."/>
            <person name="Wang H."/>
            <person name="Wang A."/>
            <person name="Jiang F."/>
            <person name="Liu H."/>
            <person name="Zhao H."/>
            <person name="Xu D."/>
            <person name="Zhang Y."/>
        </authorList>
    </citation>
    <scope>NUCLEOTIDE SEQUENCE [LARGE SCALE GENOMIC DNA]</scope>
    <source>
        <strain evidence="2">cv. Niubang</strain>
    </source>
</reference>
<name>A0ACB8XDL6_ARCLA</name>
<protein>
    <submittedName>
        <fullName evidence="1">Uncharacterized protein</fullName>
    </submittedName>
</protein>
<keyword evidence="2" id="KW-1185">Reference proteome</keyword>
<proteinExistence type="predicted"/>
<sequence>MLQFSSLLLKGSIVRCNLQISIVRTNGDGKDHKRTSDQYDDRKNTSDHEKEAAIMEDDEVDSKVYYGSQCTDYLLQNLRRWWRTLHPQCSSSERKKNMNPIVIHLGIFGRTLSSPLFFQHN</sequence>
<accession>A0ACB8XDL6</accession>
<dbReference type="Proteomes" id="UP001055879">
    <property type="component" value="Linkage Group LG18"/>
</dbReference>